<organism evidence="3 4">
    <name type="scientific">Mumia flava</name>
    <dbReference type="NCBI Taxonomy" id="1348852"/>
    <lineage>
        <taxon>Bacteria</taxon>
        <taxon>Bacillati</taxon>
        <taxon>Actinomycetota</taxon>
        <taxon>Actinomycetes</taxon>
        <taxon>Propionibacteriales</taxon>
        <taxon>Nocardioidaceae</taxon>
        <taxon>Mumia</taxon>
    </lineage>
</organism>
<feature type="transmembrane region" description="Helical" evidence="2">
    <location>
        <begin position="12"/>
        <end position="32"/>
    </location>
</feature>
<gene>
    <name evidence="3" type="ORF">CLV56_2248</name>
</gene>
<feature type="region of interest" description="Disordered" evidence="1">
    <location>
        <begin position="146"/>
        <end position="268"/>
    </location>
</feature>
<feature type="transmembrane region" description="Helical" evidence="2">
    <location>
        <begin position="371"/>
        <end position="404"/>
    </location>
</feature>
<evidence type="ECO:0000313" key="4">
    <source>
        <dbReference type="Proteomes" id="UP000230842"/>
    </source>
</evidence>
<feature type="compositionally biased region" description="Low complexity" evidence="1">
    <location>
        <begin position="146"/>
        <end position="182"/>
    </location>
</feature>
<sequence>MADESTPRPSKVTSACLMAGAAAVLVLIQVVATLSDWGSLEVREQVESALGTAPVDVSVEVALRWLRVVLMVAGALSAAAIVLAIWTAKRHRGARIGLTVVAALETLAFAAAGLAGLLPALLGVLVIAFLWSREARAWFRPPAAAAAGGADPFGQTPPSARSTAPPATPGPDASRRPSPAAAPRDRVGVGVRPAEEGEEVPPASPRPYASGPGQALPTAPEQPPTPQPAPYGQQPGPYGQQPAAQQPAPYGQQPAPYGQPYGHAAQPLRPVGRPRPLVVAVAIAAGLSALVGGVFALNALVYLASPTEYARLIAEQPMIVEERMLEQVSMSATEFAQLLFWMSLALGTLALAGLGTALWTLSGQPVARIAFTAVTGLAIVVSALAFPFGLVFVAAEAACLVMVWRREVSAWFRSRRP</sequence>
<dbReference type="EMBL" id="PGEZ01000001">
    <property type="protein sequence ID" value="PJJ58005.1"/>
    <property type="molecule type" value="Genomic_DNA"/>
</dbReference>
<feature type="transmembrane region" description="Helical" evidence="2">
    <location>
        <begin position="65"/>
        <end position="86"/>
    </location>
</feature>
<accession>A0A2M9BJ78</accession>
<evidence type="ECO:0000256" key="2">
    <source>
        <dbReference type="SAM" id="Phobius"/>
    </source>
</evidence>
<name>A0A2M9BJ78_9ACTN</name>
<evidence type="ECO:0000256" key="1">
    <source>
        <dbReference type="SAM" id="MobiDB-lite"/>
    </source>
</evidence>
<dbReference type="RefSeq" id="WP_100414826.1">
    <property type="nucleotide sequence ID" value="NZ_PGEZ01000001.1"/>
</dbReference>
<keyword evidence="4" id="KW-1185">Reference proteome</keyword>
<dbReference type="AlphaFoldDB" id="A0A2M9BJ78"/>
<feature type="transmembrane region" description="Helical" evidence="2">
    <location>
        <begin position="277"/>
        <end position="303"/>
    </location>
</feature>
<feature type="compositionally biased region" description="Low complexity" evidence="1">
    <location>
        <begin position="230"/>
        <end position="268"/>
    </location>
</feature>
<keyword evidence="2" id="KW-1133">Transmembrane helix</keyword>
<dbReference type="Proteomes" id="UP000230842">
    <property type="component" value="Unassembled WGS sequence"/>
</dbReference>
<keyword evidence="2" id="KW-0812">Transmembrane</keyword>
<dbReference type="OrthoDB" id="3743401at2"/>
<reference evidence="3 4" key="1">
    <citation type="submission" date="2017-11" db="EMBL/GenBank/DDBJ databases">
        <title>Genomic Encyclopedia of Archaeal and Bacterial Type Strains, Phase II (KMG-II): From Individual Species to Whole Genera.</title>
        <authorList>
            <person name="Goeker M."/>
        </authorList>
    </citation>
    <scope>NUCLEOTIDE SEQUENCE [LARGE SCALE GENOMIC DNA]</scope>
    <source>
        <strain evidence="3 4">DSM 27763</strain>
    </source>
</reference>
<feature type="transmembrane region" description="Helical" evidence="2">
    <location>
        <begin position="98"/>
        <end position="131"/>
    </location>
</feature>
<comment type="caution">
    <text evidence="3">The sequence shown here is derived from an EMBL/GenBank/DDBJ whole genome shotgun (WGS) entry which is preliminary data.</text>
</comment>
<evidence type="ECO:0000313" key="3">
    <source>
        <dbReference type="EMBL" id="PJJ58005.1"/>
    </source>
</evidence>
<keyword evidence="2" id="KW-0472">Membrane</keyword>
<protein>
    <submittedName>
        <fullName evidence="3">Uncharacterized protein</fullName>
    </submittedName>
</protein>
<feature type="compositionally biased region" description="Pro residues" evidence="1">
    <location>
        <begin position="220"/>
        <end position="229"/>
    </location>
</feature>
<feature type="transmembrane region" description="Helical" evidence="2">
    <location>
        <begin position="338"/>
        <end position="359"/>
    </location>
</feature>
<proteinExistence type="predicted"/>